<accession>A0ABD0W1A0</accession>
<gene>
    <name evidence="1" type="ORF">UPYG_G00326100</name>
</gene>
<comment type="caution">
    <text evidence="1">The sequence shown here is derived from an EMBL/GenBank/DDBJ whole genome shotgun (WGS) entry which is preliminary data.</text>
</comment>
<organism evidence="1 2">
    <name type="scientific">Umbra pygmaea</name>
    <name type="common">Eastern mudminnow</name>
    <dbReference type="NCBI Taxonomy" id="75934"/>
    <lineage>
        <taxon>Eukaryota</taxon>
        <taxon>Metazoa</taxon>
        <taxon>Chordata</taxon>
        <taxon>Craniata</taxon>
        <taxon>Vertebrata</taxon>
        <taxon>Euteleostomi</taxon>
        <taxon>Actinopterygii</taxon>
        <taxon>Neopterygii</taxon>
        <taxon>Teleostei</taxon>
        <taxon>Protacanthopterygii</taxon>
        <taxon>Esociformes</taxon>
        <taxon>Umbridae</taxon>
        <taxon>Umbra</taxon>
    </lineage>
</organism>
<dbReference type="EMBL" id="JAGEUA010000010">
    <property type="protein sequence ID" value="KAL0964589.1"/>
    <property type="molecule type" value="Genomic_DNA"/>
</dbReference>
<proteinExistence type="predicted"/>
<dbReference type="AlphaFoldDB" id="A0ABD0W1A0"/>
<evidence type="ECO:0000313" key="2">
    <source>
        <dbReference type="Proteomes" id="UP001557470"/>
    </source>
</evidence>
<protein>
    <submittedName>
        <fullName evidence="1">Uncharacterized protein</fullName>
    </submittedName>
</protein>
<dbReference type="Proteomes" id="UP001557470">
    <property type="component" value="Unassembled WGS sequence"/>
</dbReference>
<sequence length="66" mass="7665">MPRTTKVCLPSVVTSITESIRRATVSSATISSDERWRQTEKGSYRDTIQSPSFPILKRILRFYRKM</sequence>
<evidence type="ECO:0000313" key="1">
    <source>
        <dbReference type="EMBL" id="KAL0964589.1"/>
    </source>
</evidence>
<reference evidence="1 2" key="1">
    <citation type="submission" date="2024-06" db="EMBL/GenBank/DDBJ databases">
        <authorList>
            <person name="Pan Q."/>
            <person name="Wen M."/>
            <person name="Jouanno E."/>
            <person name="Zahm M."/>
            <person name="Klopp C."/>
            <person name="Cabau C."/>
            <person name="Louis A."/>
            <person name="Berthelot C."/>
            <person name="Parey E."/>
            <person name="Roest Crollius H."/>
            <person name="Montfort J."/>
            <person name="Robinson-Rechavi M."/>
            <person name="Bouchez O."/>
            <person name="Lampietro C."/>
            <person name="Lopez Roques C."/>
            <person name="Donnadieu C."/>
            <person name="Postlethwait J."/>
            <person name="Bobe J."/>
            <person name="Verreycken H."/>
            <person name="Guiguen Y."/>
        </authorList>
    </citation>
    <scope>NUCLEOTIDE SEQUENCE [LARGE SCALE GENOMIC DNA]</scope>
    <source>
        <strain evidence="1">Up_M1</strain>
        <tissue evidence="1">Testis</tissue>
    </source>
</reference>
<keyword evidence="2" id="KW-1185">Reference proteome</keyword>
<name>A0ABD0W1A0_UMBPY</name>